<dbReference type="AlphaFoldDB" id="A0A2C9H5T5"/>
<keyword evidence="2" id="KW-1185">Reference proteome</keyword>
<name>A0A2C9H5T5_ANOME</name>
<dbReference type="Pfam" id="PF06477">
    <property type="entry name" value="DUF1091"/>
    <property type="match status" value="1"/>
</dbReference>
<dbReference type="VEuPathDB" id="VectorBase:AMEM21_008040"/>
<dbReference type="EnsemblMetazoa" id="AMEM019340-RA">
    <property type="protein sequence ID" value="AMEM019340-PA"/>
    <property type="gene ID" value="AMEM019340"/>
</dbReference>
<sequence>MRPYYICMIALVGTWWVTAFVRFDKRVYPIVTYYDIKGNGKYVNAWIDVLGEHVTNKTYVIQFKILHVIRDVKMVLSFGVPGLAGLGNNVLLTRSIDGCEFLRRPASDRFVKIIYDEIKQHSKIPRCPYKLGDSIVMNFTPHAMTMPSLIPESECYFEMKSFTKANTELVFETRWQGTLKMHESTRKGIEIGSG</sequence>
<protein>
    <submittedName>
        <fullName evidence="1">Uncharacterized protein</fullName>
    </submittedName>
</protein>
<organism evidence="1 2">
    <name type="scientific">Anopheles merus</name>
    <name type="common">Mosquito</name>
    <dbReference type="NCBI Taxonomy" id="30066"/>
    <lineage>
        <taxon>Eukaryota</taxon>
        <taxon>Metazoa</taxon>
        <taxon>Ecdysozoa</taxon>
        <taxon>Arthropoda</taxon>
        <taxon>Hexapoda</taxon>
        <taxon>Insecta</taxon>
        <taxon>Pterygota</taxon>
        <taxon>Neoptera</taxon>
        <taxon>Endopterygota</taxon>
        <taxon>Diptera</taxon>
        <taxon>Nematocera</taxon>
        <taxon>Culicoidea</taxon>
        <taxon>Culicidae</taxon>
        <taxon>Anophelinae</taxon>
        <taxon>Anopheles</taxon>
    </lineage>
</organism>
<reference evidence="1" key="1">
    <citation type="submission" date="2020-05" db="UniProtKB">
        <authorList>
            <consortium name="EnsemblMetazoa"/>
        </authorList>
    </citation>
    <scope>IDENTIFICATION</scope>
    <source>
        <strain evidence="1">MAF</strain>
    </source>
</reference>
<evidence type="ECO:0000313" key="2">
    <source>
        <dbReference type="Proteomes" id="UP000075903"/>
    </source>
</evidence>
<dbReference type="GeneID" id="121600090"/>
<dbReference type="PANTHER" id="PTHR20898">
    <property type="entry name" value="DAEDALUS ON 3-RELATED-RELATED"/>
    <property type="match status" value="1"/>
</dbReference>
<accession>A0A2C9H5T5</accession>
<dbReference type="InterPro" id="IPR010512">
    <property type="entry name" value="DUF1091"/>
</dbReference>
<dbReference type="VEuPathDB" id="VectorBase:AMEM019340"/>
<evidence type="ECO:0000313" key="1">
    <source>
        <dbReference type="EnsemblMetazoa" id="AMEM019340-PA"/>
    </source>
</evidence>
<dbReference type="PANTHER" id="PTHR20898:SF1">
    <property type="entry name" value="MD-2-RELATED LIPID-RECOGNITION DOMAIN-CONTAINING PROTEIN"/>
    <property type="match status" value="1"/>
</dbReference>
<proteinExistence type="predicted"/>
<dbReference type="RefSeq" id="XP_041784329.1">
    <property type="nucleotide sequence ID" value="XM_041928395.1"/>
</dbReference>
<dbReference type="Proteomes" id="UP000075903">
    <property type="component" value="Unassembled WGS sequence"/>
</dbReference>